<evidence type="ECO:0000256" key="1">
    <source>
        <dbReference type="SAM" id="MobiDB-lite"/>
    </source>
</evidence>
<proteinExistence type="predicted"/>
<feature type="region of interest" description="Disordered" evidence="1">
    <location>
        <begin position="1"/>
        <end position="20"/>
    </location>
</feature>
<keyword evidence="3" id="KW-1185">Reference proteome</keyword>
<evidence type="ECO:0000313" key="3">
    <source>
        <dbReference type="Proteomes" id="UP001175271"/>
    </source>
</evidence>
<feature type="compositionally biased region" description="Basic and acidic residues" evidence="1">
    <location>
        <begin position="1"/>
        <end position="19"/>
    </location>
</feature>
<organism evidence="2 3">
    <name type="scientific">Steinernema hermaphroditum</name>
    <dbReference type="NCBI Taxonomy" id="289476"/>
    <lineage>
        <taxon>Eukaryota</taxon>
        <taxon>Metazoa</taxon>
        <taxon>Ecdysozoa</taxon>
        <taxon>Nematoda</taxon>
        <taxon>Chromadorea</taxon>
        <taxon>Rhabditida</taxon>
        <taxon>Tylenchina</taxon>
        <taxon>Panagrolaimomorpha</taxon>
        <taxon>Strongyloidoidea</taxon>
        <taxon>Steinernematidae</taxon>
        <taxon>Steinernema</taxon>
    </lineage>
</organism>
<gene>
    <name evidence="2" type="ORF">QR680_010796</name>
</gene>
<name>A0AA39ISK7_9BILA</name>
<reference evidence="2" key="1">
    <citation type="submission" date="2023-06" db="EMBL/GenBank/DDBJ databases">
        <title>Genomic analysis of the entomopathogenic nematode Steinernema hermaphroditum.</title>
        <authorList>
            <person name="Schwarz E.M."/>
            <person name="Heppert J.K."/>
            <person name="Baniya A."/>
            <person name="Schwartz H.T."/>
            <person name="Tan C.-H."/>
            <person name="Antoshechkin I."/>
            <person name="Sternberg P.W."/>
            <person name="Goodrich-Blair H."/>
            <person name="Dillman A.R."/>
        </authorList>
    </citation>
    <scope>NUCLEOTIDE SEQUENCE</scope>
    <source>
        <strain evidence="2">PS9179</strain>
        <tissue evidence="2">Whole animal</tissue>
    </source>
</reference>
<dbReference type="Proteomes" id="UP001175271">
    <property type="component" value="Unassembled WGS sequence"/>
</dbReference>
<evidence type="ECO:0000313" key="2">
    <source>
        <dbReference type="EMBL" id="KAK0428424.1"/>
    </source>
</evidence>
<dbReference type="AlphaFoldDB" id="A0AA39ISK7"/>
<comment type="caution">
    <text evidence="2">The sequence shown here is derived from an EMBL/GenBank/DDBJ whole genome shotgun (WGS) entry which is preliminary data.</text>
</comment>
<sequence>MSSEHKTSPETTETNKEDQWEQDCWSAYVDVENFDNIVEEASCRNRFSRFSHYPECATQGVRSQKSSLFSFLDMSPDRKTSPEATGPEKENPWEKDCWSPFAITHVANASDYPIWVSCETDFAEVRRNNDNLAEVFRERHTVENLIGFTKIESNKYLAFHPSIYRDPTCRVYITILVDIEGKPQLIASAYPIWPNCSVLVSHGTHELRRVKIGEIWVDIDGFRHEPKNFDFTPYK</sequence>
<dbReference type="EMBL" id="JAUCMV010000001">
    <property type="protein sequence ID" value="KAK0428424.1"/>
    <property type="molecule type" value="Genomic_DNA"/>
</dbReference>
<protein>
    <submittedName>
        <fullName evidence="2">Uncharacterized protein</fullName>
    </submittedName>
</protein>
<accession>A0AA39ISK7</accession>